<protein>
    <submittedName>
        <fullName evidence="3">Type II toxin-antitoxin system ParD family antitoxin</fullName>
    </submittedName>
</protein>
<name>A0A2T1E1M3_9CYAN</name>
<dbReference type="GO" id="GO:0006355">
    <property type="term" value="P:regulation of DNA-templated transcription"/>
    <property type="evidence" value="ECO:0007669"/>
    <property type="project" value="InterPro"/>
</dbReference>
<dbReference type="Gene3D" id="6.10.10.120">
    <property type="entry name" value="Antitoxin ParD1-like"/>
    <property type="match status" value="1"/>
</dbReference>
<evidence type="ECO:0000256" key="1">
    <source>
        <dbReference type="ARBA" id="ARBA00008580"/>
    </source>
</evidence>
<dbReference type="NCBIfam" id="TIGR02606">
    <property type="entry name" value="antidote_CC2985"/>
    <property type="match status" value="1"/>
</dbReference>
<dbReference type="PANTHER" id="PTHR36582">
    <property type="entry name" value="ANTITOXIN PARD"/>
    <property type="match status" value="1"/>
</dbReference>
<dbReference type="OrthoDB" id="515108at2"/>
<dbReference type="InterPro" id="IPR022789">
    <property type="entry name" value="ParD"/>
</dbReference>
<reference evidence="4" key="1">
    <citation type="submission" date="2018-02" db="EMBL/GenBank/DDBJ databases">
        <authorList>
            <person name="Moore K."/>
            <person name="Momper L."/>
        </authorList>
    </citation>
    <scope>NUCLEOTIDE SEQUENCE [LARGE SCALE GENOMIC DNA]</scope>
    <source>
        <strain evidence="4">ULC18</strain>
    </source>
</reference>
<keyword evidence="4" id="KW-1185">Reference proteome</keyword>
<evidence type="ECO:0000313" key="4">
    <source>
        <dbReference type="Proteomes" id="UP000239576"/>
    </source>
</evidence>
<dbReference type="PANTHER" id="PTHR36582:SF2">
    <property type="entry name" value="ANTITOXIN PARD"/>
    <property type="match status" value="1"/>
</dbReference>
<comment type="caution">
    <text evidence="3">The sequence shown here is derived from an EMBL/GenBank/DDBJ whole genome shotgun (WGS) entry which is preliminary data.</text>
</comment>
<organism evidence="3 4">
    <name type="scientific">Stenomitos frigidus ULC18</name>
    <dbReference type="NCBI Taxonomy" id="2107698"/>
    <lineage>
        <taxon>Bacteria</taxon>
        <taxon>Bacillati</taxon>
        <taxon>Cyanobacteriota</taxon>
        <taxon>Cyanophyceae</taxon>
        <taxon>Leptolyngbyales</taxon>
        <taxon>Leptolyngbyaceae</taxon>
        <taxon>Stenomitos</taxon>
    </lineage>
</organism>
<gene>
    <name evidence="3" type="ORF">C7B82_19190</name>
</gene>
<evidence type="ECO:0000256" key="2">
    <source>
        <dbReference type="ARBA" id="ARBA00022649"/>
    </source>
</evidence>
<keyword evidence="2" id="KW-1277">Toxin-antitoxin system</keyword>
<dbReference type="EMBL" id="PVWK01000102">
    <property type="protein sequence ID" value="PSB26656.1"/>
    <property type="molecule type" value="Genomic_DNA"/>
</dbReference>
<dbReference type="SUPFAM" id="SSF47598">
    <property type="entry name" value="Ribbon-helix-helix"/>
    <property type="match status" value="1"/>
</dbReference>
<dbReference type="AlphaFoldDB" id="A0A2T1E1M3"/>
<dbReference type="InterPro" id="IPR010985">
    <property type="entry name" value="Ribbon_hlx_hlx"/>
</dbReference>
<accession>A0A2T1E1M3</accession>
<reference evidence="3 4" key="2">
    <citation type="submission" date="2018-03" db="EMBL/GenBank/DDBJ databases">
        <title>The ancient ancestry and fast evolution of plastids.</title>
        <authorList>
            <person name="Moore K.R."/>
            <person name="Magnabosco C."/>
            <person name="Momper L."/>
            <person name="Gold D.A."/>
            <person name="Bosak T."/>
            <person name="Fournier G.P."/>
        </authorList>
    </citation>
    <scope>NUCLEOTIDE SEQUENCE [LARGE SCALE GENOMIC DNA]</scope>
    <source>
        <strain evidence="3 4">ULC18</strain>
    </source>
</reference>
<dbReference type="InterPro" id="IPR038296">
    <property type="entry name" value="ParD_sf"/>
</dbReference>
<comment type="similarity">
    <text evidence="1">Belongs to the ParD antitoxin family.</text>
</comment>
<evidence type="ECO:0000313" key="3">
    <source>
        <dbReference type="EMBL" id="PSB26656.1"/>
    </source>
</evidence>
<sequence>MTSLNISLPRAMKEYIETQVQKGAFSTPSEYMRTLVREDQKHRQEQKLEALLLESLESGEPVDITPEFWEQRRQALISRMQARQQ</sequence>
<proteinExistence type="inferred from homology"/>
<dbReference type="Proteomes" id="UP000239576">
    <property type="component" value="Unassembled WGS sequence"/>
</dbReference>